<accession>A0ABS9MTM8</accession>
<dbReference type="InterPro" id="IPR010090">
    <property type="entry name" value="Phage_tape_meas"/>
</dbReference>
<dbReference type="EMBL" id="JAKNCT010000012">
    <property type="protein sequence ID" value="MCG5031669.1"/>
    <property type="molecule type" value="Genomic_DNA"/>
</dbReference>
<keyword evidence="1" id="KW-1133">Transmembrane helix</keyword>
<keyword evidence="1" id="KW-0812">Transmembrane</keyword>
<keyword evidence="3" id="KW-1185">Reference proteome</keyword>
<evidence type="ECO:0000256" key="1">
    <source>
        <dbReference type="SAM" id="Phobius"/>
    </source>
</evidence>
<comment type="caution">
    <text evidence="2">The sequence shown here is derived from an EMBL/GenBank/DDBJ whole genome shotgun (WGS) entry which is preliminary data.</text>
</comment>
<name>A0ABS9MTM8_9BURK</name>
<proteinExistence type="predicted"/>
<dbReference type="NCBIfam" id="TIGR01760">
    <property type="entry name" value="tape_meas_TP901"/>
    <property type="match status" value="1"/>
</dbReference>
<organism evidence="2 3">
    <name type="scientific">Mesosutterella porci</name>
    <dbReference type="NCBI Taxonomy" id="2915351"/>
    <lineage>
        <taxon>Bacteria</taxon>
        <taxon>Pseudomonadati</taxon>
        <taxon>Pseudomonadota</taxon>
        <taxon>Betaproteobacteria</taxon>
        <taxon>Burkholderiales</taxon>
        <taxon>Sutterellaceae</taxon>
        <taxon>Mesosutterella</taxon>
    </lineage>
</organism>
<gene>
    <name evidence="2" type="ORF">MAF45_09485</name>
</gene>
<evidence type="ECO:0000313" key="2">
    <source>
        <dbReference type="EMBL" id="MCG5031669.1"/>
    </source>
</evidence>
<dbReference type="Proteomes" id="UP001297600">
    <property type="component" value="Unassembled WGS sequence"/>
</dbReference>
<sequence>MAGQEYLLQTVLQLRDNLSAPLKDVRRRMNAFGRSIRELNRASMDLAGMIAKPFAVLAGAGGFSIKGAVSSYLELADAIDKASIRAGVSVEALQKLRYGAQNSGMSAEELDGALTKLTSNMSKAAAGQNDELVAMFRHLGIALKDSNGHVRSAADVMNNLAQAVKNNESPAARMQILTAAFGDKMAARLIPLLKDGAEGLQAFGKRAEELGLVMSAKDVKAANEFGDQLSELQSVTKTISTAIGSRLQPVLQGLIAPMEETIVKCRDLIATNIQYFVEELTKELKGVDWQGMIQGAFDSVRALTDFIRSIGGVSTILKAFGVLIGMDLVIKVGAFVKSIAAVIGALRLLGVAAMTNPVGLLLTALGAGIALAIKFKDTWMPVLDSFLDKLSAVGSFLKRLFGETEELSSQGSKLSDSYDRLPAGFRGVDEGVVAGNGRVTAQSEVRLRIQTDKGTTVRTEGVRSNGPVSLTTDYSYGID</sequence>
<dbReference type="RefSeq" id="WP_237979993.1">
    <property type="nucleotide sequence ID" value="NZ_JAKNCT010000012.1"/>
</dbReference>
<protein>
    <submittedName>
        <fullName evidence="2">Phage tail tape measure protein</fullName>
    </submittedName>
</protein>
<reference evidence="2 3" key="1">
    <citation type="submission" date="2022-02" db="EMBL/GenBank/DDBJ databases">
        <title>Mesosutterella porci, a novel member of the family Sutterellaceae from pig feces.</title>
        <authorList>
            <person name="Wylensek D."/>
            <person name="Clavel T."/>
        </authorList>
    </citation>
    <scope>NUCLEOTIDE SEQUENCE [LARGE SCALE GENOMIC DNA]</scope>
    <source>
        <strain evidence="3">oilRF-744-wt-GAM-9</strain>
    </source>
</reference>
<keyword evidence="1" id="KW-0472">Membrane</keyword>
<feature type="transmembrane region" description="Helical" evidence="1">
    <location>
        <begin position="354"/>
        <end position="373"/>
    </location>
</feature>
<evidence type="ECO:0000313" key="3">
    <source>
        <dbReference type="Proteomes" id="UP001297600"/>
    </source>
</evidence>